<comment type="catalytic activity">
    <reaction evidence="7">
        <text>glycine + acetyl-CoA = (2S)-2-amino-3-oxobutanoate + CoA</text>
        <dbReference type="Rhea" id="RHEA:20736"/>
        <dbReference type="ChEBI" id="CHEBI:57287"/>
        <dbReference type="ChEBI" id="CHEBI:57288"/>
        <dbReference type="ChEBI" id="CHEBI:57305"/>
        <dbReference type="ChEBI" id="CHEBI:78948"/>
        <dbReference type="EC" id="2.3.1.29"/>
    </reaction>
</comment>
<evidence type="ECO:0000313" key="9">
    <source>
        <dbReference type="EMBL" id="PHM38533.1"/>
    </source>
</evidence>
<dbReference type="Proteomes" id="UP000196435">
    <property type="component" value="Unassembled WGS sequence"/>
</dbReference>
<dbReference type="Gene3D" id="3.90.1150.10">
    <property type="entry name" value="Aspartate Aminotransferase, domain 1"/>
    <property type="match status" value="1"/>
</dbReference>
<comment type="function">
    <text evidence="7">Catalyzes the cleavage of 2-amino-3-ketobutyrate to glycine and acetyl-CoA.</text>
</comment>
<dbReference type="CDD" id="cd06454">
    <property type="entry name" value="KBL_like"/>
    <property type="match status" value="1"/>
</dbReference>
<evidence type="ECO:0000256" key="3">
    <source>
        <dbReference type="ARBA" id="ARBA00010008"/>
    </source>
</evidence>
<evidence type="ECO:0000256" key="6">
    <source>
        <dbReference type="ARBA" id="ARBA00023315"/>
    </source>
</evidence>
<comment type="similarity">
    <text evidence="3">Belongs to the class-II pyridoxal-phosphate-dependent aminotransferase family. BioF subfamily.</text>
</comment>
<comment type="pathway">
    <text evidence="1">Cofactor biosynthesis; biotin biosynthesis.</text>
</comment>
<evidence type="ECO:0000313" key="10">
    <source>
        <dbReference type="EMBL" id="SIP71527.1"/>
    </source>
</evidence>
<dbReference type="EMBL" id="FTLG01000023">
    <property type="protein sequence ID" value="SIP71527.1"/>
    <property type="molecule type" value="Genomic_DNA"/>
</dbReference>
<proteinExistence type="inferred from homology"/>
<dbReference type="HAMAP" id="MF_00985">
    <property type="entry name" value="2am3keto_CoA_ligase"/>
    <property type="match status" value="1"/>
</dbReference>
<dbReference type="PROSITE" id="PS00599">
    <property type="entry name" value="AA_TRANSFER_CLASS_2"/>
    <property type="match status" value="1"/>
</dbReference>
<protein>
    <recommendedName>
        <fullName evidence="7">2-amino-3-ketobutyrate coenzyme A ligase</fullName>
        <shortName evidence="7">AKB ligase</shortName>
        <ecNumber evidence="7">2.3.1.29</ecNumber>
    </recommendedName>
    <alternativeName>
        <fullName evidence="7">Glycine acetyltransferase</fullName>
    </alternativeName>
</protein>
<feature type="binding site" evidence="7">
    <location>
        <position position="136"/>
    </location>
    <ligand>
        <name>substrate</name>
    </ligand>
</feature>
<name>A0A1N6MRS1_9GAMM</name>
<dbReference type="EMBL" id="NIBU01000002">
    <property type="protein sequence ID" value="PHM38533.1"/>
    <property type="molecule type" value="Genomic_DNA"/>
</dbReference>
<dbReference type="GO" id="GO:0016874">
    <property type="term" value="F:ligase activity"/>
    <property type="evidence" value="ECO:0007669"/>
    <property type="project" value="UniProtKB-KW"/>
</dbReference>
<dbReference type="InterPro" id="IPR001917">
    <property type="entry name" value="Aminotrans_II_pyridoxalP_BS"/>
</dbReference>
<keyword evidence="10" id="KW-0436">Ligase</keyword>
<dbReference type="FunFam" id="3.90.1150.10:FF:000004">
    <property type="entry name" value="2-amino-3-ketobutyrate coenzyme A ligase"/>
    <property type="match status" value="1"/>
</dbReference>
<evidence type="ECO:0000256" key="2">
    <source>
        <dbReference type="ARBA" id="ARBA00005029"/>
    </source>
</evidence>
<evidence type="ECO:0000256" key="7">
    <source>
        <dbReference type="HAMAP-Rule" id="MF_00985"/>
    </source>
</evidence>
<dbReference type="GO" id="GO:0019518">
    <property type="term" value="P:L-threonine catabolic process to glycine"/>
    <property type="evidence" value="ECO:0007669"/>
    <property type="project" value="UniProtKB-UniRule"/>
</dbReference>
<reference evidence="9 12" key="3">
    <citation type="journal article" date="2017" name="Nat. Microbiol.">
        <title>Natural product diversity associated with the nematode symbionts Photorhabdus and Xenorhabdus.</title>
        <authorList>
            <person name="Tobias N.J."/>
            <person name="Wolff H."/>
            <person name="Djahanschiri B."/>
            <person name="Grundmann F."/>
            <person name="Kronenwerth M."/>
            <person name="Shi Y.M."/>
            <person name="Simonyi S."/>
            <person name="Grun P."/>
            <person name="Shapiro-Ilan D."/>
            <person name="Pidot S.J."/>
            <person name="Stinear T.P."/>
            <person name="Ebersberger I."/>
            <person name="Bode H.B."/>
        </authorList>
    </citation>
    <scope>NUCLEOTIDE SEQUENCE [LARGE SCALE GENOMIC DNA]</scope>
    <source>
        <strain evidence="9 12">DSM 16336</strain>
    </source>
</reference>
<accession>A0A1N6MRS1</accession>
<dbReference type="InterPro" id="IPR050087">
    <property type="entry name" value="AON_synthase_class-II"/>
</dbReference>
<keyword evidence="5 7" id="KW-0663">Pyridoxal phosphate</keyword>
<evidence type="ECO:0000256" key="5">
    <source>
        <dbReference type="ARBA" id="ARBA00022898"/>
    </source>
</evidence>
<dbReference type="Gene3D" id="3.40.640.10">
    <property type="entry name" value="Type I PLP-dependent aspartate aminotransferase-like (Major domain)"/>
    <property type="match status" value="1"/>
</dbReference>
<feature type="binding site" description="in other chain" evidence="7">
    <location>
        <begin position="241"/>
        <end position="244"/>
    </location>
    <ligand>
        <name>pyridoxal 5'-phosphate</name>
        <dbReference type="ChEBI" id="CHEBI:597326"/>
        <note>ligand shared between dimeric partners</note>
    </ligand>
</feature>
<dbReference type="InterPro" id="IPR004839">
    <property type="entry name" value="Aminotransferase_I/II_large"/>
</dbReference>
<reference evidence="11" key="2">
    <citation type="submission" date="2016-12" db="EMBL/GenBank/DDBJ databases">
        <authorList>
            <person name="Gaudriault S."/>
        </authorList>
    </citation>
    <scope>NUCLEOTIDE SEQUENCE [LARGE SCALE GENOMIC DNA]</scope>
    <source>
        <strain evidence="11">HGB1681 (deposited as PTA-6826 in the American Type Culture Collection)</strain>
    </source>
</reference>
<evidence type="ECO:0000313" key="12">
    <source>
        <dbReference type="Proteomes" id="UP000224871"/>
    </source>
</evidence>
<keyword evidence="6 7" id="KW-0012">Acyltransferase</keyword>
<dbReference type="SUPFAM" id="SSF53383">
    <property type="entry name" value="PLP-dependent transferases"/>
    <property type="match status" value="1"/>
</dbReference>
<dbReference type="NCBIfam" id="TIGR01822">
    <property type="entry name" value="2am3keto_CoA"/>
    <property type="match status" value="1"/>
</dbReference>
<dbReference type="EC" id="2.3.1.29" evidence="7"/>
<keyword evidence="12" id="KW-1185">Reference proteome</keyword>
<evidence type="ECO:0000259" key="8">
    <source>
        <dbReference type="Pfam" id="PF00155"/>
    </source>
</evidence>
<dbReference type="InterPro" id="IPR015424">
    <property type="entry name" value="PyrdxlP-dep_Trfase"/>
</dbReference>
<sequence>MSASFYQKINEQLEQAHAEGLFKSERIITSAQDADIAVADGNNVINFCANNYLGLANHPDLIAAAKAGMDSHGFGMASVRFICGTQDSHKELESKIAEFLGMEDAILYSSCFDANGGLFETLFGPEDAIISDALNHASIIDGIRLCKAKRYRYANNDMQELRAQLEKAKTEGAENILIATDGVFSMDGVIADLKSICDLADEFGALVMVDDSHAVGFVGKHGRGTHEYCDVMGRVDIITGTLGKALGGASGGYTAARKEVVEWLRQRSRPYLFSNSLAPSIVAASIKVLDMLKDGDELRERLWRNANLFREKMTAAGFTLAGADHAIIPVMLGDAKLAQEFAAELLKEGIYVIGFFYPVVPKGQARIRTQISAAHTEEQIEHVVDAFTRIGKQLNIIA</sequence>
<dbReference type="FunFam" id="3.40.640.10:FF:000006">
    <property type="entry name" value="5-aminolevulinate synthase, mitochondrial"/>
    <property type="match status" value="1"/>
</dbReference>
<dbReference type="InterPro" id="IPR015421">
    <property type="entry name" value="PyrdxlP-dep_Trfase_major"/>
</dbReference>
<comment type="cofactor">
    <cofactor evidence="7">
        <name>pyridoxal 5'-phosphate</name>
        <dbReference type="ChEBI" id="CHEBI:597326"/>
    </cofactor>
    <text evidence="7">Binds 1 pyridoxal phosphate per subunit.</text>
</comment>
<feature type="modified residue" description="N6-(pyridoxal phosphate)lysine" evidence="7">
    <location>
        <position position="244"/>
    </location>
</feature>
<dbReference type="Proteomes" id="UP000224871">
    <property type="component" value="Unassembled WGS sequence"/>
</dbReference>
<dbReference type="PANTHER" id="PTHR13693">
    <property type="entry name" value="CLASS II AMINOTRANSFERASE/8-AMINO-7-OXONONANOATE SYNTHASE"/>
    <property type="match status" value="1"/>
</dbReference>
<dbReference type="NCBIfam" id="NF005394">
    <property type="entry name" value="PRK06939.1"/>
    <property type="match status" value="1"/>
</dbReference>
<dbReference type="RefSeq" id="WP_086954903.1">
    <property type="nucleotide sequence ID" value="NZ_CAWNQC010000112.1"/>
</dbReference>
<dbReference type="Pfam" id="PF00155">
    <property type="entry name" value="Aminotran_1_2"/>
    <property type="match status" value="1"/>
</dbReference>
<feature type="binding site" description="in other chain" evidence="7">
    <location>
        <begin position="210"/>
        <end position="213"/>
    </location>
    <ligand>
        <name>pyridoxal 5'-phosphate</name>
        <dbReference type="ChEBI" id="CHEBI:597326"/>
        <note>ligand shared between dimeric partners</note>
    </ligand>
</feature>
<feature type="domain" description="Aminotransferase class I/classII large" evidence="8">
    <location>
        <begin position="43"/>
        <end position="387"/>
    </location>
</feature>
<evidence type="ECO:0000256" key="1">
    <source>
        <dbReference type="ARBA" id="ARBA00004746"/>
    </source>
</evidence>
<dbReference type="GO" id="GO:0005829">
    <property type="term" value="C:cytosol"/>
    <property type="evidence" value="ECO:0007669"/>
    <property type="project" value="TreeGrafter"/>
</dbReference>
<feature type="binding site" description="in other chain" evidence="7">
    <location>
        <position position="185"/>
    </location>
    <ligand>
        <name>pyridoxal 5'-phosphate</name>
        <dbReference type="ChEBI" id="CHEBI:597326"/>
        <note>ligand shared between dimeric partners</note>
    </ligand>
</feature>
<feature type="binding site" evidence="7">
    <location>
        <position position="368"/>
    </location>
    <ligand>
        <name>substrate</name>
    </ligand>
</feature>
<dbReference type="GO" id="GO:0008890">
    <property type="term" value="F:glycine C-acetyltransferase activity"/>
    <property type="evidence" value="ECO:0007669"/>
    <property type="project" value="UniProtKB-UniRule"/>
</dbReference>
<reference evidence="10" key="1">
    <citation type="submission" date="2016-12" db="EMBL/GenBank/DDBJ databases">
        <authorList>
            <person name="Song W.-J."/>
            <person name="Kurnit D.M."/>
        </authorList>
    </citation>
    <scope>NUCLEOTIDE SEQUENCE [LARGE SCALE GENOMIC DNA]</scope>
    <source>
        <strain evidence="10">HGB1681</strain>
    </source>
</reference>
<feature type="binding site" evidence="7">
    <location>
        <begin position="274"/>
        <end position="275"/>
    </location>
    <ligand>
        <name>pyridoxal 5'-phosphate</name>
        <dbReference type="ChEBI" id="CHEBI:597326"/>
        <note>ligand shared between dimeric partners</note>
    </ligand>
</feature>
<feature type="binding site" description="in other chain" evidence="7">
    <location>
        <begin position="111"/>
        <end position="112"/>
    </location>
    <ligand>
        <name>pyridoxal 5'-phosphate</name>
        <dbReference type="ChEBI" id="CHEBI:597326"/>
        <note>ligand shared between dimeric partners</note>
    </ligand>
</feature>
<dbReference type="OrthoDB" id="9807157at2"/>
<keyword evidence="4 7" id="KW-0808">Transferase</keyword>
<dbReference type="AlphaFoldDB" id="A0A1N6MRS1"/>
<evidence type="ECO:0000313" key="11">
    <source>
        <dbReference type="Proteomes" id="UP000196435"/>
    </source>
</evidence>
<dbReference type="GO" id="GO:0030170">
    <property type="term" value="F:pyridoxal phosphate binding"/>
    <property type="evidence" value="ECO:0007669"/>
    <property type="project" value="UniProtKB-UniRule"/>
</dbReference>
<comment type="subunit">
    <text evidence="7">Homodimer.</text>
</comment>
<evidence type="ECO:0000256" key="4">
    <source>
        <dbReference type="ARBA" id="ARBA00022679"/>
    </source>
</evidence>
<dbReference type="InterPro" id="IPR015422">
    <property type="entry name" value="PyrdxlP-dep_Trfase_small"/>
</dbReference>
<dbReference type="InterPro" id="IPR011282">
    <property type="entry name" value="2am3keto_CoA_ligase"/>
</dbReference>
<comment type="pathway">
    <text evidence="7">Amino-acid degradation; L-threonine degradation via oxydo-reductase pathway; glycine from L-threonine: step 2/2.</text>
</comment>
<gene>
    <name evidence="7 10" type="primary">kbl</name>
    <name evidence="9" type="ORF">Xinn_00230</name>
    <name evidence="10" type="ORF">XIS1_1190006</name>
</gene>
<organism evidence="10 11">
    <name type="scientific">Xenorhabdus innexi</name>
    <dbReference type="NCBI Taxonomy" id="290109"/>
    <lineage>
        <taxon>Bacteria</taxon>
        <taxon>Pseudomonadati</taxon>
        <taxon>Pseudomonadota</taxon>
        <taxon>Gammaproteobacteria</taxon>
        <taxon>Enterobacterales</taxon>
        <taxon>Morganellaceae</taxon>
        <taxon>Xenorhabdus</taxon>
    </lineage>
</organism>
<comment type="pathway">
    <text evidence="2">Porphyrin-containing compound metabolism; protoporphyrin-IX biosynthesis; 5-aminolevulinate from glycine: step 1/1.</text>
</comment>
<dbReference type="UniPathway" id="UPA00046">
    <property type="reaction ID" value="UER00506"/>
</dbReference>
<dbReference type="PANTHER" id="PTHR13693:SF102">
    <property type="entry name" value="2-AMINO-3-KETOBUTYRATE COENZYME A LIGASE, MITOCHONDRIAL"/>
    <property type="match status" value="1"/>
</dbReference>